<dbReference type="InterPro" id="IPR011989">
    <property type="entry name" value="ARM-like"/>
</dbReference>
<feature type="compositionally biased region" description="Polar residues" evidence="5">
    <location>
        <begin position="309"/>
        <end position="320"/>
    </location>
</feature>
<feature type="compositionally biased region" description="Polar residues" evidence="5">
    <location>
        <begin position="447"/>
        <end position="457"/>
    </location>
</feature>
<feature type="compositionally biased region" description="Pro residues" evidence="5">
    <location>
        <begin position="676"/>
        <end position="685"/>
    </location>
</feature>
<dbReference type="PANTHER" id="PTHR21514">
    <property type="entry name" value="AP-4 COMPLEX ACCESSORY SUBUNIT TEPSIN"/>
    <property type="match status" value="1"/>
</dbReference>
<feature type="compositionally biased region" description="Polar residues" evidence="5">
    <location>
        <begin position="388"/>
        <end position="410"/>
    </location>
</feature>
<protein>
    <submittedName>
        <fullName evidence="7">Unnamed protein product</fullName>
    </submittedName>
</protein>
<dbReference type="Gene3D" id="1.25.40.90">
    <property type="match status" value="1"/>
</dbReference>
<proteinExistence type="predicted"/>
<dbReference type="AlphaFoldDB" id="A0A9W6TEV8"/>
<gene>
    <name evidence="7" type="ORF">Plil01_000250700</name>
</gene>
<dbReference type="OrthoDB" id="118154at2759"/>
<dbReference type="Proteomes" id="UP001165083">
    <property type="component" value="Unassembled WGS sequence"/>
</dbReference>
<dbReference type="InterPro" id="IPR016024">
    <property type="entry name" value="ARM-type_fold"/>
</dbReference>
<feature type="compositionally biased region" description="Basic and acidic residues" evidence="5">
    <location>
        <begin position="266"/>
        <end position="290"/>
    </location>
</feature>
<accession>A0A9W6TEV8</accession>
<evidence type="ECO:0000256" key="5">
    <source>
        <dbReference type="SAM" id="MobiDB-lite"/>
    </source>
</evidence>
<evidence type="ECO:0000313" key="8">
    <source>
        <dbReference type="Proteomes" id="UP001165083"/>
    </source>
</evidence>
<dbReference type="Pfam" id="PF01417">
    <property type="entry name" value="ENTH"/>
    <property type="match status" value="1"/>
</dbReference>
<evidence type="ECO:0000313" key="7">
    <source>
        <dbReference type="EMBL" id="GMF11836.1"/>
    </source>
</evidence>
<dbReference type="CDD" id="cd03572">
    <property type="entry name" value="ENTH_like_Tepsin"/>
    <property type="match status" value="1"/>
</dbReference>
<keyword evidence="4" id="KW-0968">Cytoplasmic vesicle</keyword>
<feature type="compositionally biased region" description="Pro residues" evidence="5">
    <location>
        <begin position="235"/>
        <end position="250"/>
    </location>
</feature>
<sequence>MDKALLTRATSKDDTPTPGYLYGEIARMTQHSYDTCSKVQDFLISRVKNKHHTIKYKALQVIKHVCREGRVDFKREMQKHIPTIKECLQFRGVPDPLKGDEYYRRVRESAKECLDAIYDTDNTPGLGGMGMSARIQGVGAAPSDNSGGGSGWGSKIWGSKNSNDSSLPPPPMAGPPPMGGYNGAPPQGAPYGYPTDPNQGTYGGPQPYGQQQPYQPEYPQQGSYGGPGGAANPPYGAPPPNQYGGAPPPFNEQKFSGIGNPMYQDPRADEKGFFKGLKEKVASKYSKSDKPTFGGGPPGSSNPPEGWSFATNRGPTSGNYGPTPAPYNPEEPYRPTGYAGGGYRPGSSSYGQDLRESASSQLREKSYDGDRKKGRVGGAWSDADLPSNLGNSSGMMQNSGQEGRTQSFSGSTRDNRSYSRNSDYDDDYSKRREPQAPRPFPQPPVLTGQTSGAQSDGSYERNLVTALCAPGGMRAIPPKDKMDAFLKSAITLDAEIVGPILEDCLSDDQWTVVSKALATIDALLKTDGCEEFEEYFTENSSEIESCAKSEKAAVRDRAVKVLNHLGISAGLGASTSSRESSKPKSKPSSHRKQPAAAEADLLGGFDDEPSSGDNGSLFSGLQTNAPPQQSPQEPQQSAATTSANDMADMFGGLQLQSSTASTASAPEPVQQSSPVPAAPAAPAPAPSANKTMVLDPLLEPVPAAPVNQGFGGPMNVGIMNFNTPQQMAQMQQMQQMQYMQQMQQMQQMQFMQMQQMQGMGGNPGSQVIGAAMTPTGYIAKTIQEPTDGLASESGFGFMKKKDDSFNFVKDAMKNS</sequence>
<feature type="region of interest" description="Disordered" evidence="5">
    <location>
        <begin position="572"/>
        <end position="641"/>
    </location>
</feature>
<dbReference type="Gene3D" id="1.25.10.10">
    <property type="entry name" value="Leucine-rich Repeat Variant"/>
    <property type="match status" value="1"/>
</dbReference>
<feature type="domain" description="ENTH" evidence="6">
    <location>
        <begin position="1"/>
        <end position="127"/>
    </location>
</feature>
<dbReference type="EMBL" id="BSXW01000089">
    <property type="protein sequence ID" value="GMF11836.1"/>
    <property type="molecule type" value="Genomic_DNA"/>
</dbReference>
<name>A0A9W6TEV8_9STRA</name>
<feature type="compositionally biased region" description="Low complexity" evidence="5">
    <location>
        <begin position="625"/>
        <end position="639"/>
    </location>
</feature>
<evidence type="ECO:0000256" key="3">
    <source>
        <dbReference type="ARBA" id="ARBA00023034"/>
    </source>
</evidence>
<evidence type="ECO:0000256" key="4">
    <source>
        <dbReference type="ARBA" id="ARBA00023329"/>
    </source>
</evidence>
<feature type="compositionally biased region" description="Low complexity" evidence="5">
    <location>
        <begin position="657"/>
        <end position="675"/>
    </location>
</feature>
<evidence type="ECO:0000259" key="6">
    <source>
        <dbReference type="PROSITE" id="PS50942"/>
    </source>
</evidence>
<comment type="subcellular location">
    <subcellularLocation>
        <location evidence="1">Cytoplasmic vesicle</location>
    </subcellularLocation>
    <subcellularLocation>
        <location evidence="2">Golgi apparatus</location>
        <location evidence="2">trans-Golgi network</location>
    </subcellularLocation>
</comment>
<evidence type="ECO:0000256" key="2">
    <source>
        <dbReference type="ARBA" id="ARBA00004601"/>
    </source>
</evidence>
<organism evidence="7 8">
    <name type="scientific">Phytophthora lilii</name>
    <dbReference type="NCBI Taxonomy" id="2077276"/>
    <lineage>
        <taxon>Eukaryota</taxon>
        <taxon>Sar</taxon>
        <taxon>Stramenopiles</taxon>
        <taxon>Oomycota</taxon>
        <taxon>Peronosporomycetes</taxon>
        <taxon>Peronosporales</taxon>
        <taxon>Peronosporaceae</taxon>
        <taxon>Phytophthora</taxon>
    </lineage>
</organism>
<feature type="compositionally biased region" description="Polar residues" evidence="5">
    <location>
        <begin position="611"/>
        <end position="624"/>
    </location>
</feature>
<dbReference type="InterPro" id="IPR008942">
    <property type="entry name" value="ENTH_VHS"/>
</dbReference>
<reference evidence="7" key="1">
    <citation type="submission" date="2023-04" db="EMBL/GenBank/DDBJ databases">
        <title>Phytophthora lilii NBRC 32176.</title>
        <authorList>
            <person name="Ichikawa N."/>
            <person name="Sato H."/>
            <person name="Tonouchi N."/>
        </authorList>
    </citation>
    <scope>NUCLEOTIDE SEQUENCE</scope>
    <source>
        <strain evidence="7">NBRC 32176</strain>
    </source>
</reference>
<feature type="compositionally biased region" description="Basic and acidic residues" evidence="5">
    <location>
        <begin position="362"/>
        <end position="371"/>
    </location>
</feature>
<feature type="compositionally biased region" description="Low complexity" evidence="5">
    <location>
        <begin position="183"/>
        <end position="222"/>
    </location>
</feature>
<feature type="compositionally biased region" description="Pro residues" evidence="5">
    <location>
        <begin position="167"/>
        <end position="178"/>
    </location>
</feature>
<dbReference type="PANTHER" id="PTHR21514:SF0">
    <property type="entry name" value="AP-4 COMPLEX ACCESSORY SUBUNIT TEPSIN"/>
    <property type="match status" value="1"/>
</dbReference>
<dbReference type="InterPro" id="IPR013809">
    <property type="entry name" value="ENTH"/>
</dbReference>
<feature type="compositionally biased region" description="Basic residues" evidence="5">
    <location>
        <begin position="583"/>
        <end position="593"/>
    </location>
</feature>
<dbReference type="GO" id="GO:0031410">
    <property type="term" value="C:cytoplasmic vesicle"/>
    <property type="evidence" value="ECO:0007669"/>
    <property type="project" value="UniProtKB-SubCell"/>
</dbReference>
<feature type="region of interest" description="Disordered" evidence="5">
    <location>
        <begin position="137"/>
        <end position="457"/>
    </location>
</feature>
<keyword evidence="8" id="KW-1185">Reference proteome</keyword>
<keyword evidence="3" id="KW-0333">Golgi apparatus</keyword>
<comment type="caution">
    <text evidence="7">The sequence shown here is derived from an EMBL/GenBank/DDBJ whole genome shotgun (WGS) entry which is preliminary data.</text>
</comment>
<dbReference type="SUPFAM" id="SSF48371">
    <property type="entry name" value="ARM repeat"/>
    <property type="match status" value="1"/>
</dbReference>
<dbReference type="InterPro" id="IPR039273">
    <property type="entry name" value="TEPSIN"/>
</dbReference>
<feature type="region of interest" description="Disordered" evidence="5">
    <location>
        <begin position="656"/>
        <end position="688"/>
    </location>
</feature>
<dbReference type="InterPro" id="IPR035802">
    <property type="entry name" value="ENTH/VHS_tepsin"/>
</dbReference>
<dbReference type="GO" id="GO:0032588">
    <property type="term" value="C:trans-Golgi network membrane"/>
    <property type="evidence" value="ECO:0007669"/>
    <property type="project" value="TreeGrafter"/>
</dbReference>
<dbReference type="SUPFAM" id="SSF48464">
    <property type="entry name" value="ENTH/VHS domain"/>
    <property type="match status" value="1"/>
</dbReference>
<dbReference type="PROSITE" id="PS50942">
    <property type="entry name" value="ENTH"/>
    <property type="match status" value="1"/>
</dbReference>
<evidence type="ECO:0000256" key="1">
    <source>
        <dbReference type="ARBA" id="ARBA00004541"/>
    </source>
</evidence>
<feature type="compositionally biased region" description="Low complexity" evidence="5">
    <location>
        <begin position="153"/>
        <end position="162"/>
    </location>
</feature>